<keyword evidence="2" id="KW-1185">Reference proteome</keyword>
<dbReference type="Proteomes" id="UP000579605">
    <property type="component" value="Unassembled WGS sequence"/>
</dbReference>
<comment type="caution">
    <text evidence="1">The sequence shown here is derived from an EMBL/GenBank/DDBJ whole genome shotgun (WGS) entry which is preliminary data.</text>
</comment>
<protein>
    <submittedName>
        <fullName evidence="1">Uncharacterized protein</fullName>
    </submittedName>
</protein>
<organism evidence="1 2">
    <name type="scientific">Actinopolymorpha rutila</name>
    <dbReference type="NCBI Taxonomy" id="446787"/>
    <lineage>
        <taxon>Bacteria</taxon>
        <taxon>Bacillati</taxon>
        <taxon>Actinomycetota</taxon>
        <taxon>Actinomycetes</taxon>
        <taxon>Propionibacteriales</taxon>
        <taxon>Actinopolymorphaceae</taxon>
        <taxon>Actinopolymorpha</taxon>
    </lineage>
</organism>
<accession>A0A852ZL56</accession>
<reference evidence="1 2" key="1">
    <citation type="submission" date="2020-07" db="EMBL/GenBank/DDBJ databases">
        <title>Sequencing the genomes of 1000 actinobacteria strains.</title>
        <authorList>
            <person name="Klenk H.-P."/>
        </authorList>
    </citation>
    <scope>NUCLEOTIDE SEQUENCE [LARGE SCALE GENOMIC DNA]</scope>
    <source>
        <strain evidence="1 2">DSM 18448</strain>
    </source>
</reference>
<name>A0A852ZL56_9ACTN</name>
<gene>
    <name evidence="1" type="ORF">F4554_002568</name>
</gene>
<dbReference type="AlphaFoldDB" id="A0A852ZL56"/>
<evidence type="ECO:0000313" key="1">
    <source>
        <dbReference type="EMBL" id="NYH89930.1"/>
    </source>
</evidence>
<evidence type="ECO:0000313" key="2">
    <source>
        <dbReference type="Proteomes" id="UP000579605"/>
    </source>
</evidence>
<proteinExistence type="predicted"/>
<sequence length="78" mass="8207">MSHAEAVEQLAPTMGDVAGWYVDGLATLAEHPQAVVPTVEKVSGRPGTTFASWARAKRGRVLLTSSQEAEPLASSCRA</sequence>
<dbReference type="EMBL" id="JACBZH010000001">
    <property type="protein sequence ID" value="NYH89930.1"/>
    <property type="molecule type" value="Genomic_DNA"/>
</dbReference>
<dbReference type="RefSeq" id="WP_179787573.1">
    <property type="nucleotide sequence ID" value="NZ_BAAARR010000010.1"/>
</dbReference>